<sequence length="119" mass="13182">MSNTERAVVRVLIKHNTTMREKILEWDIIEVLKSMGFRKGCAFMGMDMELVHTVYECSCSLIGPLCIREALSVLGSVPAGKLVNKIHSNIEAGPGDKGKDIICQITGITIVIQCKNYTR</sequence>
<accession>A0A9N8WE81</accession>
<reference evidence="1" key="1">
    <citation type="submission" date="2021-06" db="EMBL/GenBank/DDBJ databases">
        <authorList>
            <person name="Kallberg Y."/>
            <person name="Tangrot J."/>
            <person name="Rosling A."/>
        </authorList>
    </citation>
    <scope>NUCLEOTIDE SEQUENCE</scope>
    <source>
        <strain evidence="1">FL966</strain>
    </source>
</reference>
<dbReference type="AlphaFoldDB" id="A0A9N8WE81"/>
<dbReference type="EMBL" id="CAJVQA010000540">
    <property type="protein sequence ID" value="CAG8479869.1"/>
    <property type="molecule type" value="Genomic_DNA"/>
</dbReference>
<name>A0A9N8WE81_9GLOM</name>
<organism evidence="1 2">
    <name type="scientific">Cetraspora pellucida</name>
    <dbReference type="NCBI Taxonomy" id="1433469"/>
    <lineage>
        <taxon>Eukaryota</taxon>
        <taxon>Fungi</taxon>
        <taxon>Fungi incertae sedis</taxon>
        <taxon>Mucoromycota</taxon>
        <taxon>Glomeromycotina</taxon>
        <taxon>Glomeromycetes</taxon>
        <taxon>Diversisporales</taxon>
        <taxon>Gigasporaceae</taxon>
        <taxon>Cetraspora</taxon>
    </lineage>
</organism>
<proteinExistence type="predicted"/>
<dbReference type="Proteomes" id="UP000789759">
    <property type="component" value="Unassembled WGS sequence"/>
</dbReference>
<keyword evidence="2" id="KW-1185">Reference proteome</keyword>
<evidence type="ECO:0000313" key="1">
    <source>
        <dbReference type="EMBL" id="CAG8479869.1"/>
    </source>
</evidence>
<evidence type="ECO:0000313" key="2">
    <source>
        <dbReference type="Proteomes" id="UP000789759"/>
    </source>
</evidence>
<protein>
    <submittedName>
        <fullName evidence="1">21060_t:CDS:1</fullName>
    </submittedName>
</protein>
<gene>
    <name evidence="1" type="ORF">CPELLU_LOCUS1468</name>
</gene>
<comment type="caution">
    <text evidence="1">The sequence shown here is derived from an EMBL/GenBank/DDBJ whole genome shotgun (WGS) entry which is preliminary data.</text>
</comment>